<dbReference type="GO" id="GO:0000917">
    <property type="term" value="P:division septum assembly"/>
    <property type="evidence" value="ECO:0007669"/>
    <property type="project" value="UniProtKB-KW"/>
</dbReference>
<dbReference type="InterPro" id="IPR045061">
    <property type="entry name" value="FtsZ/CetZ"/>
</dbReference>
<dbReference type="SMART" id="SM00864">
    <property type="entry name" value="Tubulin"/>
    <property type="match status" value="1"/>
</dbReference>
<feature type="binding site" evidence="5">
    <location>
        <begin position="122"/>
        <end position="124"/>
    </location>
    <ligand>
        <name>GTP</name>
        <dbReference type="ChEBI" id="CHEBI:37565"/>
    </ligand>
</feature>
<evidence type="ECO:0000256" key="1">
    <source>
        <dbReference type="ARBA" id="ARBA00009690"/>
    </source>
</evidence>
<dbReference type="GO" id="GO:0043093">
    <property type="term" value="P:FtsZ-dependent cytokinesis"/>
    <property type="evidence" value="ECO:0007669"/>
    <property type="project" value="UniProtKB-UniRule"/>
</dbReference>
<evidence type="ECO:0000256" key="4">
    <source>
        <dbReference type="ARBA" id="ARBA00023210"/>
    </source>
</evidence>
<evidence type="ECO:0000259" key="9">
    <source>
        <dbReference type="SMART" id="SM00864"/>
    </source>
</evidence>
<accession>A0A140DX28</accession>
<dbReference type="PANTHER" id="PTHR30314">
    <property type="entry name" value="CELL DIVISION PROTEIN FTSZ-RELATED"/>
    <property type="match status" value="1"/>
</dbReference>
<dbReference type="PATRIC" id="fig|1702221.3.peg.2015"/>
<dbReference type="GO" id="GO:0003924">
    <property type="term" value="F:GTPase activity"/>
    <property type="evidence" value="ECO:0007669"/>
    <property type="project" value="UniProtKB-UniRule"/>
</dbReference>
<dbReference type="Proteomes" id="UP000069771">
    <property type="component" value="Chromosome"/>
</dbReference>
<proteinExistence type="inferred from homology"/>
<dbReference type="InterPro" id="IPR003008">
    <property type="entry name" value="Tubulin_FtsZ_GTPase"/>
</dbReference>
<keyword evidence="5 7" id="KW-0132">Cell division</keyword>
<dbReference type="InterPro" id="IPR018316">
    <property type="entry name" value="Tubulin/FtsZ_2-layer-sand-dom"/>
</dbReference>
<evidence type="ECO:0000313" key="12">
    <source>
        <dbReference type="Proteomes" id="UP000069771"/>
    </source>
</evidence>
<comment type="function">
    <text evidence="5 7">Essential cell division protein that forms a contractile ring structure (Z ring) at the future cell division site. The regulation of the ring assembly controls the timing and the location of cell division. One of the functions of the FtsZ ring is to recruit other cell division proteins to the septum to produce a new cell wall between the dividing cells. Binds GTP and shows GTPase activity.</text>
</comment>
<keyword evidence="5" id="KW-0963">Cytoplasm</keyword>
<dbReference type="Pfam" id="PF00091">
    <property type="entry name" value="Tubulin"/>
    <property type="match status" value="1"/>
</dbReference>
<keyword evidence="3 5" id="KW-0342">GTP-binding</keyword>
<sequence length="388" mass="40451">MQAGLTETDAEMVKEETGMPEFNQVADIKVFGVGGGGSNAVNRMVSDGVRGVDFFIANTDVQVMKNSPSDNKIVLGEKTTKGLGAGGNPEIGRKAAEESEGEIREAIQGADMVFITAGMGGGTGTGAAPLVAKIAKEEGALTVGVVTRPFTFEGRRRANSAAEGIDELKKYVDSLIVVSNDNLLEVLGRKPIEEAFQAADNVLRQGVQTISDLIAVPALVNLDFADVRSVMQNQGRALIGIGMADGEDKAIVAAEKAIQSPLLESSIQGAKSAIINITGGDKVSFYDAQNAVAVIQDAAGGDVDCIFGIAINEQLGDSIIVTVIATGFDDAPEKAGGKKRRSQHTAAEPQLFTKPTIQTPGNPGVVTSVEDGNAAGQDDQIPNFFFNR</sequence>
<dbReference type="InterPro" id="IPR036525">
    <property type="entry name" value="Tubulin/FtsZ_GTPase_sf"/>
</dbReference>
<keyword evidence="12" id="KW-1185">Reference proteome</keyword>
<dbReference type="InterPro" id="IPR020805">
    <property type="entry name" value="Cell_div_FtsZ_CS"/>
</dbReference>
<reference evidence="11 12" key="1">
    <citation type="journal article" date="2016" name="Gut Pathog.">
        <title>Whole genome sequencing of "Faecalibaculum rodentium" ALO17, isolated from C57BL/6J laboratory mouse feces.</title>
        <authorList>
            <person name="Lim S."/>
            <person name="Chang D.H."/>
            <person name="Ahn S."/>
            <person name="Kim B.C."/>
        </authorList>
    </citation>
    <scope>NUCLEOTIDE SEQUENCE [LARGE SCALE GENOMIC DNA]</scope>
    <source>
        <strain evidence="11 12">Alo17</strain>
    </source>
</reference>
<dbReference type="PRINTS" id="PR00423">
    <property type="entry name" value="CELLDVISFTSZ"/>
</dbReference>
<dbReference type="GO" id="GO:0005737">
    <property type="term" value="C:cytoplasm"/>
    <property type="evidence" value="ECO:0007669"/>
    <property type="project" value="UniProtKB-SubCell"/>
</dbReference>
<organism evidence="11 12">
    <name type="scientific">Faecalibaculum rodentium</name>
    <dbReference type="NCBI Taxonomy" id="1702221"/>
    <lineage>
        <taxon>Bacteria</taxon>
        <taxon>Bacillati</taxon>
        <taxon>Bacillota</taxon>
        <taxon>Erysipelotrichia</taxon>
        <taxon>Erysipelotrichales</taxon>
        <taxon>Erysipelotrichaceae</taxon>
        <taxon>Faecalibaculum</taxon>
    </lineage>
</organism>
<keyword evidence="5 7" id="KW-0131">Cell cycle</keyword>
<dbReference type="InterPro" id="IPR008280">
    <property type="entry name" value="Tub_FtsZ_C"/>
</dbReference>
<dbReference type="NCBIfam" id="TIGR00065">
    <property type="entry name" value="ftsZ"/>
    <property type="match status" value="1"/>
</dbReference>
<dbReference type="InterPro" id="IPR024757">
    <property type="entry name" value="FtsZ_C"/>
</dbReference>
<feature type="binding site" evidence="5">
    <location>
        <position position="200"/>
    </location>
    <ligand>
        <name>GTP</name>
        <dbReference type="ChEBI" id="CHEBI:37565"/>
    </ligand>
</feature>
<feature type="domain" description="Tubulin/FtsZ GTPase" evidence="9">
    <location>
        <begin position="27"/>
        <end position="218"/>
    </location>
</feature>
<evidence type="ECO:0000256" key="3">
    <source>
        <dbReference type="ARBA" id="ARBA00023134"/>
    </source>
</evidence>
<protein>
    <recommendedName>
        <fullName evidence="5 6">Cell division protein FtsZ</fullName>
    </recommendedName>
</protein>
<dbReference type="GO" id="GO:0051258">
    <property type="term" value="P:protein polymerization"/>
    <property type="evidence" value="ECO:0007669"/>
    <property type="project" value="UniProtKB-UniRule"/>
</dbReference>
<dbReference type="Gene3D" id="3.40.50.1440">
    <property type="entry name" value="Tubulin/FtsZ, GTPase domain"/>
    <property type="match status" value="1"/>
</dbReference>
<dbReference type="AlphaFoldDB" id="A0A140DX28"/>
<comment type="subunit">
    <text evidence="5">Homodimer. Polymerizes to form a dynamic ring structure in a strictly GTP-dependent manner. Interacts directly with several other division proteins.</text>
</comment>
<dbReference type="InterPro" id="IPR037103">
    <property type="entry name" value="Tubulin/FtsZ-like_C"/>
</dbReference>
<dbReference type="InterPro" id="IPR000158">
    <property type="entry name" value="Cell_div_FtsZ"/>
</dbReference>
<dbReference type="EMBL" id="CP011391">
    <property type="protein sequence ID" value="AMK55205.1"/>
    <property type="molecule type" value="Genomic_DNA"/>
</dbReference>
<dbReference type="KEGG" id="fro:AALO17_20710"/>
<feature type="binding site" evidence="5">
    <location>
        <position position="157"/>
    </location>
    <ligand>
        <name>GTP</name>
        <dbReference type="ChEBI" id="CHEBI:37565"/>
    </ligand>
</feature>
<comment type="similarity">
    <text evidence="1 5 7">Belongs to the FtsZ family.</text>
</comment>
<keyword evidence="2 5" id="KW-0547">Nucleotide-binding</keyword>
<feature type="binding site" evidence="5">
    <location>
        <position position="153"/>
    </location>
    <ligand>
        <name>GTP</name>
        <dbReference type="ChEBI" id="CHEBI:37565"/>
    </ligand>
</feature>
<name>A0A140DX28_9FIRM</name>
<dbReference type="SUPFAM" id="SSF52490">
    <property type="entry name" value="Tubulin nucleotide-binding domain-like"/>
    <property type="match status" value="1"/>
</dbReference>
<dbReference type="GO" id="GO:0005525">
    <property type="term" value="F:GTP binding"/>
    <property type="evidence" value="ECO:0007669"/>
    <property type="project" value="UniProtKB-UniRule"/>
</dbReference>
<dbReference type="PROSITE" id="PS01135">
    <property type="entry name" value="FTSZ_2"/>
    <property type="match status" value="1"/>
</dbReference>
<evidence type="ECO:0000256" key="6">
    <source>
        <dbReference type="NCBIfam" id="TIGR00065"/>
    </source>
</evidence>
<feature type="domain" description="Tubulin/FtsZ 2-layer sandwich" evidence="10">
    <location>
        <begin position="220"/>
        <end position="337"/>
    </location>
</feature>
<feature type="region of interest" description="Disordered" evidence="8">
    <location>
        <begin position="332"/>
        <end position="380"/>
    </location>
</feature>
<comment type="subcellular location">
    <subcellularLocation>
        <location evidence="5">Cytoplasm</location>
    </subcellularLocation>
    <text evidence="5">Assembles at midcell at the inner surface of the cytoplasmic membrane.</text>
</comment>
<evidence type="ECO:0000256" key="7">
    <source>
        <dbReference type="RuleBase" id="RU000631"/>
    </source>
</evidence>
<gene>
    <name evidence="5" type="primary">ftsZ</name>
    <name evidence="11" type="ORF">AALO17_20710</name>
</gene>
<dbReference type="FunFam" id="3.40.50.1440:FF:000001">
    <property type="entry name" value="Cell division protein FtsZ"/>
    <property type="match status" value="1"/>
</dbReference>
<evidence type="ECO:0000259" key="10">
    <source>
        <dbReference type="SMART" id="SM00865"/>
    </source>
</evidence>
<keyword evidence="4 5" id="KW-0717">Septation</keyword>
<evidence type="ECO:0000256" key="5">
    <source>
        <dbReference type="HAMAP-Rule" id="MF_00909"/>
    </source>
</evidence>
<dbReference type="SUPFAM" id="SSF55307">
    <property type="entry name" value="Tubulin C-terminal domain-like"/>
    <property type="match status" value="1"/>
</dbReference>
<dbReference type="Gene3D" id="3.30.1330.20">
    <property type="entry name" value="Tubulin/FtsZ, C-terminal domain"/>
    <property type="match status" value="1"/>
</dbReference>
<dbReference type="Pfam" id="PF12327">
    <property type="entry name" value="FtsZ_C"/>
    <property type="match status" value="1"/>
</dbReference>
<evidence type="ECO:0000256" key="8">
    <source>
        <dbReference type="SAM" id="MobiDB-lite"/>
    </source>
</evidence>
<dbReference type="CDD" id="cd02201">
    <property type="entry name" value="FtsZ_type1"/>
    <property type="match status" value="1"/>
</dbReference>
<dbReference type="SMART" id="SM00865">
    <property type="entry name" value="Tubulin_C"/>
    <property type="match status" value="1"/>
</dbReference>
<dbReference type="STRING" id="1702221.AALO17_20710"/>
<evidence type="ECO:0000256" key="2">
    <source>
        <dbReference type="ARBA" id="ARBA00022741"/>
    </source>
</evidence>
<dbReference type="GO" id="GO:0032153">
    <property type="term" value="C:cell division site"/>
    <property type="evidence" value="ECO:0007669"/>
    <property type="project" value="UniProtKB-UniRule"/>
</dbReference>
<feature type="binding site" evidence="5">
    <location>
        <begin position="35"/>
        <end position="39"/>
    </location>
    <ligand>
        <name>GTP</name>
        <dbReference type="ChEBI" id="CHEBI:37565"/>
    </ligand>
</feature>
<evidence type="ECO:0000313" key="11">
    <source>
        <dbReference type="EMBL" id="AMK55205.1"/>
    </source>
</evidence>
<dbReference type="HAMAP" id="MF_00909">
    <property type="entry name" value="FtsZ"/>
    <property type="match status" value="1"/>
</dbReference>
<dbReference type="PANTHER" id="PTHR30314:SF3">
    <property type="entry name" value="MITOCHONDRIAL DIVISION PROTEIN FSZA"/>
    <property type="match status" value="1"/>
</dbReference>